<dbReference type="OrthoDB" id="2431547at2759"/>
<gene>
    <name evidence="1" type="primary">pol_1878</name>
    <name evidence="1" type="ORF">TNCT_122031</name>
</gene>
<accession>A0A8X6I456</accession>
<dbReference type="Proteomes" id="UP000887116">
    <property type="component" value="Unassembled WGS sequence"/>
</dbReference>
<reference evidence="1" key="1">
    <citation type="submission" date="2020-07" db="EMBL/GenBank/DDBJ databases">
        <title>Multicomponent nature underlies the extraordinary mechanical properties of spider dragline silk.</title>
        <authorList>
            <person name="Kono N."/>
            <person name="Nakamura H."/>
            <person name="Mori M."/>
            <person name="Yoshida Y."/>
            <person name="Ohtoshi R."/>
            <person name="Malay A.D."/>
            <person name="Moran D.A.P."/>
            <person name="Tomita M."/>
            <person name="Numata K."/>
            <person name="Arakawa K."/>
        </authorList>
    </citation>
    <scope>NUCLEOTIDE SEQUENCE</scope>
</reference>
<dbReference type="EMBL" id="BMAO01014892">
    <property type="protein sequence ID" value="GFQ97869.1"/>
    <property type="molecule type" value="Genomic_DNA"/>
</dbReference>
<evidence type="ECO:0000313" key="1">
    <source>
        <dbReference type="EMBL" id="GFQ97869.1"/>
    </source>
</evidence>
<name>A0A8X6I456_TRICU</name>
<comment type="caution">
    <text evidence="1">The sequence shown here is derived from an EMBL/GenBank/DDBJ whole genome shotgun (WGS) entry which is preliminary data.</text>
</comment>
<sequence>MKQMKMIFFAESVDSFTPFSNDENDAESGNEIFYVESDSDNLNFNSDYSKIKDEQNNCDSLKKETEREQVLAILLKHRTLFTSDVKIAKVGAHRIRLKPNIERKPFLYRVPESLKIKVDEQIEELLRLDLIEESDAEIAYPIVCVNKKDGTCDSVLTSELLTLRVCLRIFRWKMLWSSYILLEEPISSQH</sequence>
<dbReference type="GO" id="GO:0071897">
    <property type="term" value="P:DNA biosynthetic process"/>
    <property type="evidence" value="ECO:0007669"/>
    <property type="project" value="UniProtKB-ARBA"/>
</dbReference>
<protein>
    <submittedName>
        <fullName evidence="1">Retrovirus-related Pol polyprotein from transposon 17.6</fullName>
    </submittedName>
</protein>
<dbReference type="Gene3D" id="3.10.10.10">
    <property type="entry name" value="HIV Type 1 Reverse Transcriptase, subunit A, domain 1"/>
    <property type="match status" value="1"/>
</dbReference>
<keyword evidence="2" id="KW-1185">Reference proteome</keyword>
<dbReference type="InterPro" id="IPR043502">
    <property type="entry name" value="DNA/RNA_pol_sf"/>
</dbReference>
<dbReference type="SUPFAM" id="SSF56672">
    <property type="entry name" value="DNA/RNA polymerases"/>
    <property type="match status" value="1"/>
</dbReference>
<organism evidence="1 2">
    <name type="scientific">Trichonephila clavata</name>
    <name type="common">Joro spider</name>
    <name type="synonym">Nephila clavata</name>
    <dbReference type="NCBI Taxonomy" id="2740835"/>
    <lineage>
        <taxon>Eukaryota</taxon>
        <taxon>Metazoa</taxon>
        <taxon>Ecdysozoa</taxon>
        <taxon>Arthropoda</taxon>
        <taxon>Chelicerata</taxon>
        <taxon>Arachnida</taxon>
        <taxon>Araneae</taxon>
        <taxon>Araneomorphae</taxon>
        <taxon>Entelegynae</taxon>
        <taxon>Araneoidea</taxon>
        <taxon>Nephilidae</taxon>
        <taxon>Trichonephila</taxon>
    </lineage>
</organism>
<dbReference type="AlphaFoldDB" id="A0A8X6I456"/>
<proteinExistence type="predicted"/>
<evidence type="ECO:0000313" key="2">
    <source>
        <dbReference type="Proteomes" id="UP000887116"/>
    </source>
</evidence>